<dbReference type="RefSeq" id="XP_016274539.1">
    <property type="nucleotide sequence ID" value="XM_016420812.1"/>
</dbReference>
<proteinExistence type="predicted"/>
<dbReference type="AlphaFoldDB" id="M7WZZ5"/>
<dbReference type="SUPFAM" id="SSF48350">
    <property type="entry name" value="GTPase activation domain, GAP"/>
    <property type="match status" value="1"/>
</dbReference>
<feature type="compositionally biased region" description="Acidic residues" evidence="5">
    <location>
        <begin position="700"/>
        <end position="710"/>
    </location>
</feature>
<feature type="compositionally biased region" description="Polar residues" evidence="5">
    <location>
        <begin position="716"/>
        <end position="738"/>
    </location>
</feature>
<dbReference type="InterPro" id="IPR037129">
    <property type="entry name" value="XPA_sf"/>
</dbReference>
<dbReference type="PROSITE" id="PS50238">
    <property type="entry name" value="RHOGAP"/>
    <property type="match status" value="1"/>
</dbReference>
<feature type="region of interest" description="Disordered" evidence="5">
    <location>
        <begin position="303"/>
        <end position="370"/>
    </location>
</feature>
<dbReference type="PANTHER" id="PTHR23176:SF129">
    <property type="entry name" value="RHO GTPASE ACTIVATING PROTEIN AT 16F, ISOFORM E-RELATED"/>
    <property type="match status" value="1"/>
</dbReference>
<evidence type="ECO:0000313" key="8">
    <source>
        <dbReference type="Proteomes" id="UP000016926"/>
    </source>
</evidence>
<feature type="region of interest" description="Disordered" evidence="5">
    <location>
        <begin position="695"/>
        <end position="759"/>
    </location>
</feature>
<feature type="compositionally biased region" description="Basic and acidic residues" evidence="5">
    <location>
        <begin position="156"/>
        <end position="175"/>
    </location>
</feature>
<feature type="compositionally biased region" description="Basic and acidic residues" evidence="5">
    <location>
        <begin position="242"/>
        <end position="253"/>
    </location>
</feature>
<evidence type="ECO:0000256" key="2">
    <source>
        <dbReference type="ARBA" id="ARBA00022468"/>
    </source>
</evidence>
<dbReference type="InterPro" id="IPR022656">
    <property type="entry name" value="XPA_C"/>
</dbReference>
<dbReference type="eggNOG" id="KOG2710">
    <property type="taxonomic scope" value="Eukaryota"/>
</dbReference>
<dbReference type="CDD" id="cd21075">
    <property type="entry name" value="DBD_XPA-like"/>
    <property type="match status" value="1"/>
</dbReference>
<evidence type="ECO:0000259" key="6">
    <source>
        <dbReference type="PROSITE" id="PS50238"/>
    </source>
</evidence>
<sequence>MSVPMSRQLSQYGYPSSRFSGDSYTDLHSLPSLRLFRSGRGSGHAAAQVLSPGDTEDDEPGPGGRGRDGIFSRRARSASRSSRARERSRSLTLPRARTAPVSPPSDTDAASDQSDPSSPLSPSSPFSPSALDHPLFAPTFTPRQLARLQRSSLHAQKREKDKAKHAHAKGERKAELRIAMGVLELVESEKKVGKEGRKRGRSASMGRDRTVIGGQAGGAGAAQATQQPQWTKQDGLFGMLEQVEHQLESRFDVGPHPAAPSTPPSASNASNAKEGVKRLAEAGGAAALISLVGAAGVDMWRKRKEEKARRGSVSAATQTKAAEPTSRPSSTPAVAALVRPRSSSVASAPAGRAAPPVSRPPSIPHPFAPPTPNLPPAPYLSSLTPVQHHLVRHAAAALLLKDHRHGRGVFEGIERVLERMWERGEEVGYVHGGGKGRPVKLFGTPLKYLTKHEGVDSFHGANPHGTVRIPEFVDHCITALKMMDMTTEGILRKSGKFRVVNEIINALDSSGGNDTVIDLAALDPITLADLFKRFLAALPDPVLTGHLFNLFIACSHIKNVGIRRRAMHLVICLMPRANRDVMEVIFLFLDWLSTFAHITVKDGNKMELTSIAKIMAPTLLRPLHRPPHPHEVPSMISSVLLLLEDQHLLHSVPVELAQVLHIEVPKEHLGKKGAAESGGLVAWLEKETMDPSKDVFEDTSMLDDPADDDYAPPGGSRSTASPKSRASKSNKGSPTTPSKGKGRERRKSAEPAAQPKRNVPFPLFDLPGEIIDAIIYSPILRVHDHLRLAATCRSLRSAYYTPPPSGKGFASFRSPIWKALTKERNFESLGKNRYYYGNGAYSYGGGQSKEESDRILKHLWSREDRIDPDKMLVLAQKTVAGRKGRGGVVMPSTVVVQPVRSVEWDDVIATLSTQRITKTTAKSEYKLNDSELSRLSYRERRNPHYRFAAPMQLYLEIAVETLAFRLHGGYAGHVALLKKRESAAAKAAQTKRAKLDGTWVSPKQKTKVEQEQAYGDEGEDDEHIFSPPSPPAFGAFPATPAFGGAVAAGTSSLSHLFAPSPFTQSPPPSSSSAVPSHLAGFIGLQPASTSTLPALPALQQPYQPHSNFTPPAAPVAGPSVIVKPDPAPMPLVREAGTSTATSTPPDAKLELKREEEEEPNARVAPPAAAEVDVKPEIKPEETDEAEEGGRRTSRRRGAKRSYKQYADGGFDVFE</sequence>
<feature type="region of interest" description="Disordered" evidence="5">
    <location>
        <begin position="187"/>
        <end position="275"/>
    </location>
</feature>
<evidence type="ECO:0000256" key="4">
    <source>
        <dbReference type="ARBA" id="ARBA00023242"/>
    </source>
</evidence>
<comment type="subcellular location">
    <subcellularLocation>
        <location evidence="1">Nucleus</location>
    </subcellularLocation>
</comment>
<feature type="compositionally biased region" description="Pro residues" evidence="5">
    <location>
        <begin position="357"/>
        <end position="370"/>
    </location>
</feature>
<dbReference type="Gene3D" id="3.90.530.10">
    <property type="entry name" value="XPA C-terminal domain"/>
    <property type="match status" value="1"/>
</dbReference>
<dbReference type="OrthoDB" id="20689at2759"/>
<name>M7WZZ5_RHOT1</name>
<reference evidence="7 8" key="1">
    <citation type="journal article" date="2012" name="Nat. Commun.">
        <title>A multi-omic map of the lipid-producing yeast Rhodosporidium toruloides.</title>
        <authorList>
            <person name="Zhu Z."/>
            <person name="Zhang S."/>
            <person name="Liu H."/>
            <person name="Shen H."/>
            <person name="Lin X."/>
            <person name="Yang F."/>
            <person name="Zhou Y.J."/>
            <person name="Jin G."/>
            <person name="Ye M."/>
            <person name="Zou H."/>
            <person name="Zou H."/>
            <person name="Zhao Z.K."/>
        </authorList>
    </citation>
    <scope>NUCLEOTIDE SEQUENCE [LARGE SCALE GENOMIC DNA]</scope>
    <source>
        <strain evidence="7 8">NP11</strain>
    </source>
</reference>
<dbReference type="GO" id="GO:0007165">
    <property type="term" value="P:signal transduction"/>
    <property type="evidence" value="ECO:0007669"/>
    <property type="project" value="InterPro"/>
</dbReference>
<evidence type="ECO:0000256" key="5">
    <source>
        <dbReference type="SAM" id="MobiDB-lite"/>
    </source>
</evidence>
<dbReference type="HOGENOM" id="CLU_269378_0_0_1"/>
<dbReference type="Pfam" id="PF05181">
    <property type="entry name" value="XPA_C"/>
    <property type="match status" value="1"/>
</dbReference>
<dbReference type="EMBL" id="KB722647">
    <property type="protein sequence ID" value="EMS23420.1"/>
    <property type="molecule type" value="Genomic_DNA"/>
</dbReference>
<dbReference type="SUPFAM" id="SSF46955">
    <property type="entry name" value="Putative DNA-binding domain"/>
    <property type="match status" value="1"/>
</dbReference>
<dbReference type="Gene3D" id="1.10.555.10">
    <property type="entry name" value="Rho GTPase activation protein"/>
    <property type="match status" value="1"/>
</dbReference>
<dbReference type="Pfam" id="PF00620">
    <property type="entry name" value="RhoGAP"/>
    <property type="match status" value="1"/>
</dbReference>
<keyword evidence="3" id="KW-0862">Zinc</keyword>
<evidence type="ECO:0000256" key="3">
    <source>
        <dbReference type="ARBA" id="ARBA00022833"/>
    </source>
</evidence>
<feature type="region of interest" description="Disordered" evidence="5">
    <location>
        <begin position="1131"/>
        <end position="1214"/>
    </location>
</feature>
<organism evidence="7 8">
    <name type="scientific">Rhodotorula toruloides (strain NP11)</name>
    <name type="common">Yeast</name>
    <name type="synonym">Rhodosporidium toruloides</name>
    <dbReference type="NCBI Taxonomy" id="1130832"/>
    <lineage>
        <taxon>Eukaryota</taxon>
        <taxon>Fungi</taxon>
        <taxon>Dikarya</taxon>
        <taxon>Basidiomycota</taxon>
        <taxon>Pucciniomycotina</taxon>
        <taxon>Microbotryomycetes</taxon>
        <taxon>Sporidiobolales</taxon>
        <taxon>Sporidiobolaceae</taxon>
        <taxon>Rhodotorula</taxon>
    </lineage>
</organism>
<dbReference type="GO" id="GO:0005634">
    <property type="term" value="C:nucleus"/>
    <property type="evidence" value="ECO:0007669"/>
    <property type="project" value="UniProtKB-SubCell"/>
</dbReference>
<keyword evidence="4" id="KW-0539">Nucleus</keyword>
<feature type="compositionally biased region" description="Low complexity" evidence="5">
    <location>
        <begin position="104"/>
        <end position="130"/>
    </location>
</feature>
<dbReference type="InterPro" id="IPR008936">
    <property type="entry name" value="Rho_GTPase_activation_prot"/>
</dbReference>
<feature type="compositionally biased region" description="Polar residues" evidence="5">
    <location>
        <begin position="314"/>
        <end position="332"/>
    </location>
</feature>
<gene>
    <name evidence="7" type="ORF">RHTO_07154</name>
</gene>
<evidence type="ECO:0000313" key="7">
    <source>
        <dbReference type="EMBL" id="EMS23420.1"/>
    </source>
</evidence>
<accession>M7WZZ5</accession>
<keyword evidence="8" id="KW-1185">Reference proteome</keyword>
<feature type="compositionally biased region" description="Polar residues" evidence="5">
    <location>
        <begin position="1"/>
        <end position="23"/>
    </location>
</feature>
<feature type="compositionally biased region" description="Basic and acidic residues" evidence="5">
    <location>
        <begin position="1171"/>
        <end position="1180"/>
    </location>
</feature>
<protein>
    <submittedName>
        <fullName evidence="7">Rho GTPase-activating protein</fullName>
    </submittedName>
</protein>
<feature type="region of interest" description="Disordered" evidence="5">
    <location>
        <begin position="1"/>
        <end position="175"/>
    </location>
</feature>
<dbReference type="GO" id="GO:0005737">
    <property type="term" value="C:cytoplasm"/>
    <property type="evidence" value="ECO:0007669"/>
    <property type="project" value="TreeGrafter"/>
</dbReference>
<dbReference type="Proteomes" id="UP000016926">
    <property type="component" value="Unassembled WGS sequence"/>
</dbReference>
<dbReference type="PANTHER" id="PTHR23176">
    <property type="entry name" value="RHO/RAC/CDC GTPASE-ACTIVATING PROTEIN"/>
    <property type="match status" value="1"/>
</dbReference>
<feature type="domain" description="Rho-GAP" evidence="6">
    <location>
        <begin position="444"/>
        <end position="650"/>
    </location>
</feature>
<dbReference type="InterPro" id="IPR000198">
    <property type="entry name" value="RhoGAP_dom"/>
</dbReference>
<dbReference type="SMART" id="SM00324">
    <property type="entry name" value="RhoGAP"/>
    <property type="match status" value="1"/>
</dbReference>
<keyword evidence="2" id="KW-0343">GTPase activation</keyword>
<evidence type="ECO:0000256" key="1">
    <source>
        <dbReference type="ARBA" id="ARBA00004123"/>
    </source>
</evidence>
<feature type="compositionally biased region" description="Low complexity" evidence="5">
    <location>
        <begin position="333"/>
        <end position="356"/>
    </location>
</feature>
<dbReference type="GeneID" id="27371167"/>
<dbReference type="InterPro" id="IPR050729">
    <property type="entry name" value="Rho-GAP"/>
</dbReference>
<feature type="compositionally biased region" description="Low complexity" evidence="5">
    <location>
        <begin position="1161"/>
        <end position="1170"/>
    </location>
</feature>
<dbReference type="GO" id="GO:0005096">
    <property type="term" value="F:GTPase activator activity"/>
    <property type="evidence" value="ECO:0007669"/>
    <property type="project" value="UniProtKB-KW"/>
</dbReference>
<feature type="compositionally biased region" description="Basic residues" evidence="5">
    <location>
        <begin position="1191"/>
        <end position="1202"/>
    </location>
</feature>
<dbReference type="InterPro" id="IPR009061">
    <property type="entry name" value="DNA-bd_dom_put_sf"/>
</dbReference>